<evidence type="ECO:0000313" key="3">
    <source>
        <dbReference type="Proteomes" id="UP000245802"/>
    </source>
</evidence>
<name>A0A2Z3H3J7_9BACT</name>
<evidence type="ECO:0000256" key="1">
    <source>
        <dbReference type="SAM" id="MobiDB-lite"/>
    </source>
</evidence>
<dbReference type="KEGG" id="gog:C1280_33075"/>
<feature type="region of interest" description="Disordered" evidence="1">
    <location>
        <begin position="137"/>
        <end position="164"/>
    </location>
</feature>
<feature type="region of interest" description="Disordered" evidence="1">
    <location>
        <begin position="71"/>
        <end position="106"/>
    </location>
</feature>
<keyword evidence="3" id="KW-1185">Reference proteome</keyword>
<dbReference type="EMBL" id="CP025958">
    <property type="protein sequence ID" value="AWM41359.1"/>
    <property type="molecule type" value="Genomic_DNA"/>
</dbReference>
<reference evidence="2 3" key="1">
    <citation type="submission" date="2018-01" db="EMBL/GenBank/DDBJ databases">
        <title>G. obscuriglobus.</title>
        <authorList>
            <person name="Franke J."/>
            <person name="Blomberg W."/>
            <person name="Selmecki A."/>
        </authorList>
    </citation>
    <scope>NUCLEOTIDE SEQUENCE [LARGE SCALE GENOMIC DNA]</scope>
    <source>
        <strain evidence="2 3">DSM 5831</strain>
    </source>
</reference>
<protein>
    <submittedName>
        <fullName evidence="2">LysM peptidoglycan-binding domain-containing protein</fullName>
    </submittedName>
</protein>
<feature type="compositionally biased region" description="Low complexity" evidence="1">
    <location>
        <begin position="72"/>
        <end position="86"/>
    </location>
</feature>
<sequence>MKPTVPERAPKTSYDVDIYHVKDGDTYESISQEWYNSKKYATALRSYNQSQSLQGGRYVNVPPKYVLERQFPTATGGTNGTRATPPIDGANWSAPATKPPAGTSGRGVYVVPRGGRTLQQIAYETMGDFQRWREISARNDHIPNTNQPLAEGTELKLPPDAKLP</sequence>
<proteinExistence type="predicted"/>
<organism evidence="2 3">
    <name type="scientific">Gemmata obscuriglobus</name>
    <dbReference type="NCBI Taxonomy" id="114"/>
    <lineage>
        <taxon>Bacteria</taxon>
        <taxon>Pseudomonadati</taxon>
        <taxon>Planctomycetota</taxon>
        <taxon>Planctomycetia</taxon>
        <taxon>Gemmatales</taxon>
        <taxon>Gemmataceae</taxon>
        <taxon>Gemmata</taxon>
    </lineage>
</organism>
<gene>
    <name evidence="2" type="ORF">C1280_33075</name>
</gene>
<dbReference type="Proteomes" id="UP000245802">
    <property type="component" value="Chromosome"/>
</dbReference>
<accession>A0A2Z3H3J7</accession>
<evidence type="ECO:0000313" key="2">
    <source>
        <dbReference type="EMBL" id="AWM41359.1"/>
    </source>
</evidence>
<feature type="compositionally biased region" description="Basic and acidic residues" evidence="1">
    <location>
        <begin position="153"/>
        <end position="164"/>
    </location>
</feature>
<dbReference type="AlphaFoldDB" id="A0A2Z3H3J7"/>